<dbReference type="Gene3D" id="1.10.530.40">
    <property type="match status" value="1"/>
</dbReference>
<dbReference type="InterPro" id="IPR023346">
    <property type="entry name" value="Lysozyme-like_dom_sf"/>
</dbReference>
<name>A0A3R7QMQ5_9HYPH</name>
<evidence type="ECO:0000256" key="7">
    <source>
        <dbReference type="RuleBase" id="RU003788"/>
    </source>
</evidence>
<protein>
    <recommendedName>
        <fullName evidence="7">Lysozyme</fullName>
        <ecNumber evidence="7">3.2.1.17</ecNumber>
    </recommendedName>
</protein>
<dbReference type="PANTHER" id="PTHR38107">
    <property type="match status" value="1"/>
</dbReference>
<gene>
    <name evidence="8" type="ORF">C0030_002850</name>
</gene>
<comment type="catalytic activity">
    <reaction evidence="1 7">
        <text>Hydrolysis of (1-&gt;4)-beta-linkages between N-acetylmuramic acid and N-acetyl-D-glucosamine residues in a peptidoglycan and between N-acetyl-D-glucosamine residues in chitodextrins.</text>
        <dbReference type="EC" id="3.2.1.17"/>
    </reaction>
</comment>
<dbReference type="EMBL" id="PKRU02000012">
    <property type="protein sequence ID" value="RPD37372.1"/>
    <property type="molecule type" value="Genomic_DNA"/>
</dbReference>
<keyword evidence="3 7" id="KW-0081">Bacteriolytic enzyme</keyword>
<dbReference type="GO" id="GO:0003796">
    <property type="term" value="F:lysozyme activity"/>
    <property type="evidence" value="ECO:0007669"/>
    <property type="project" value="UniProtKB-EC"/>
</dbReference>
<sequence length="146" mass="16424">MIMIPLLLLNLIKRFEGQRLKAYQCPAGVWTIGYGHTGNDVFKDLVITEQKAKSLLKQDVLKFLTQVFKVSPSLIDAGENRISAIGDFVFNLGIARYRGSTLRKRVDVGDWKSASDECKKWCSAGQKKLRGLVLRRKVEADLLLKG</sequence>
<evidence type="ECO:0000256" key="6">
    <source>
        <dbReference type="ARBA" id="ARBA00023295"/>
    </source>
</evidence>
<keyword evidence="6 7" id="KW-0326">Glycosidase</keyword>
<evidence type="ECO:0000256" key="5">
    <source>
        <dbReference type="ARBA" id="ARBA00023200"/>
    </source>
</evidence>
<accession>A0A3R7QMQ5</accession>
<evidence type="ECO:0000256" key="2">
    <source>
        <dbReference type="ARBA" id="ARBA00022529"/>
    </source>
</evidence>
<dbReference type="Pfam" id="PF00959">
    <property type="entry name" value="Phage_lysozyme"/>
    <property type="match status" value="1"/>
</dbReference>
<dbReference type="InterPro" id="IPR033907">
    <property type="entry name" value="Endolysin_autolysin"/>
</dbReference>
<dbReference type="EC" id="3.2.1.17" evidence="7"/>
<dbReference type="GO" id="GO:0016998">
    <property type="term" value="P:cell wall macromolecule catabolic process"/>
    <property type="evidence" value="ECO:0007669"/>
    <property type="project" value="InterPro"/>
</dbReference>
<dbReference type="InterPro" id="IPR002196">
    <property type="entry name" value="Glyco_hydro_24"/>
</dbReference>
<evidence type="ECO:0000313" key="8">
    <source>
        <dbReference type="EMBL" id="RPD37372.1"/>
    </source>
</evidence>
<comment type="similarity">
    <text evidence="7">Belongs to the glycosyl hydrolase 24 family.</text>
</comment>
<dbReference type="SUPFAM" id="SSF53955">
    <property type="entry name" value="Lysozyme-like"/>
    <property type="match status" value="1"/>
</dbReference>
<dbReference type="HAMAP" id="MF_04110">
    <property type="entry name" value="ENDOLYSIN_T4"/>
    <property type="match status" value="1"/>
</dbReference>
<dbReference type="GO" id="GO:0042742">
    <property type="term" value="P:defense response to bacterium"/>
    <property type="evidence" value="ECO:0007669"/>
    <property type="project" value="UniProtKB-KW"/>
</dbReference>
<comment type="caution">
    <text evidence="8">The sequence shown here is derived from an EMBL/GenBank/DDBJ whole genome shotgun (WGS) entry which is preliminary data.</text>
</comment>
<proteinExistence type="inferred from homology"/>
<organism evidence="8 9">
    <name type="scientific">Candidatus Liberibacter solanacearum</name>
    <dbReference type="NCBI Taxonomy" id="556287"/>
    <lineage>
        <taxon>Bacteria</taxon>
        <taxon>Pseudomonadati</taxon>
        <taxon>Pseudomonadota</taxon>
        <taxon>Alphaproteobacteria</taxon>
        <taxon>Hyphomicrobiales</taxon>
        <taxon>Rhizobiaceae</taxon>
        <taxon>Liberibacter</taxon>
    </lineage>
</organism>
<reference evidence="8 9" key="1">
    <citation type="submission" date="2018-11" db="EMBL/GenBank/DDBJ databases">
        <title>Genome Analysis of Haplotype D of Candidatus Liberibacter Solanacearum.</title>
        <authorList>
            <person name="Katsir L."/>
            <person name="Ruan Z."/>
            <person name="Santos Garcia D."/>
            <person name="Piasezky A."/>
            <person name="Jiang J."/>
            <person name="Sela N."/>
            <person name="Freilich S."/>
            <person name="Bahar O."/>
        </authorList>
    </citation>
    <scope>NUCLEOTIDE SEQUENCE [LARGE SCALE GENOMIC DNA]</scope>
    <source>
        <strain evidence="9">haplotype D1</strain>
    </source>
</reference>
<dbReference type="RefSeq" id="WP_103847242.1">
    <property type="nucleotide sequence ID" value="NZ_PKRU02000012.1"/>
</dbReference>
<evidence type="ECO:0000256" key="4">
    <source>
        <dbReference type="ARBA" id="ARBA00022801"/>
    </source>
</evidence>
<evidence type="ECO:0000313" key="9">
    <source>
        <dbReference type="Proteomes" id="UP000236895"/>
    </source>
</evidence>
<dbReference type="GO" id="GO:0009253">
    <property type="term" value="P:peptidoglycan catabolic process"/>
    <property type="evidence" value="ECO:0007669"/>
    <property type="project" value="InterPro"/>
</dbReference>
<dbReference type="GO" id="GO:0031640">
    <property type="term" value="P:killing of cells of another organism"/>
    <property type="evidence" value="ECO:0007669"/>
    <property type="project" value="UniProtKB-KW"/>
</dbReference>
<evidence type="ECO:0000256" key="1">
    <source>
        <dbReference type="ARBA" id="ARBA00000632"/>
    </source>
</evidence>
<keyword evidence="4 7" id="KW-0378">Hydrolase</keyword>
<dbReference type="CDD" id="cd00737">
    <property type="entry name" value="lyz_endolysin_autolysin"/>
    <property type="match status" value="1"/>
</dbReference>
<keyword evidence="2 7" id="KW-0929">Antimicrobial</keyword>
<dbReference type="InterPro" id="IPR034690">
    <property type="entry name" value="Endolysin_T4_type"/>
</dbReference>
<dbReference type="PANTHER" id="PTHR38107:SF3">
    <property type="entry name" value="LYSOZYME RRRD-RELATED"/>
    <property type="match status" value="1"/>
</dbReference>
<dbReference type="InterPro" id="IPR023347">
    <property type="entry name" value="Lysozyme_dom_sf"/>
</dbReference>
<dbReference type="Proteomes" id="UP000236895">
    <property type="component" value="Unassembled WGS sequence"/>
</dbReference>
<evidence type="ECO:0000256" key="3">
    <source>
        <dbReference type="ARBA" id="ARBA00022638"/>
    </source>
</evidence>
<dbReference type="AlphaFoldDB" id="A0A3R7QMQ5"/>
<keyword evidence="5" id="KW-1035">Host cytoplasm</keyword>
<dbReference type="InterPro" id="IPR051018">
    <property type="entry name" value="Bacteriophage_GH24"/>
</dbReference>